<accession>A0ABR3RV27</accession>
<evidence type="ECO:0000313" key="3">
    <source>
        <dbReference type="Proteomes" id="UP001521785"/>
    </source>
</evidence>
<evidence type="ECO:0000256" key="1">
    <source>
        <dbReference type="SAM" id="MobiDB-lite"/>
    </source>
</evidence>
<gene>
    <name evidence="2" type="ORF">SLS60_003214</name>
</gene>
<sequence length="596" mass="68724">MTHNEDLWTFWGRYTNEAAIKAASNFDEIVLNFSGRTMFAVHPVPDRYLNCLNPEERRMLRQHLDYILREGVHDDFDRAAGETLTNLNTLANVGRQRNVHFNNEVKCDDGTRYRSPFPGEGPREGLFNHFDTPMPAKERRPRQHAQFRSQQHASNVDVDSHGHMPPHDYRDTSPRYESSPPTPADYSVGTGPAADYHDDAMLSSESGCFGEENFDHSPPQGLRSIMRSASHRFRPQQPKNPEEFSVRVDALQHSHQQDAQGRITLPARESTSHSARSLQEHTNEPYESDDHPSSFNILNPDLYPLRPDQGYVDDIYDSVSEHRSQDRAAEHGETPAPSQRRVKSPAQQSAAQAIEVNEKFARTMQQEYDHEDMARELQFKLHVGGRQDGLGIEYRGRTKQQPASRYDYDQRSYEGRIVELDNERLPRTPGVVGPALYSEGDGTLRGVGLEHRRFEDRRPSQDRDLLEGRHYESGRHRGQMYRAEDEHRLHGHHRSARTHRPTFGPFPSSLIRTIIRNGTRSEFFEALYTLHPNQAPSVYRIHRYRNAERTSRHKPAIEALMRLGRVKDVERVFEKANADVLFEELGGDVKDRKAFW</sequence>
<dbReference type="EMBL" id="JAKJXO020000003">
    <property type="protein sequence ID" value="KAL1608275.1"/>
    <property type="molecule type" value="Genomic_DNA"/>
</dbReference>
<feature type="compositionally biased region" description="Basic and acidic residues" evidence="1">
    <location>
        <begin position="278"/>
        <end position="292"/>
    </location>
</feature>
<protein>
    <submittedName>
        <fullName evidence="2">Uncharacterized protein</fullName>
    </submittedName>
</protein>
<feature type="region of interest" description="Disordered" evidence="1">
    <location>
        <begin position="108"/>
        <end position="222"/>
    </location>
</feature>
<feature type="compositionally biased region" description="Basic and acidic residues" evidence="1">
    <location>
        <begin position="319"/>
        <end position="333"/>
    </location>
</feature>
<feature type="compositionally biased region" description="Basic and acidic residues" evidence="1">
    <location>
        <begin position="158"/>
        <end position="174"/>
    </location>
</feature>
<name>A0ABR3RV27_9PLEO</name>
<comment type="caution">
    <text evidence="2">The sequence shown here is derived from an EMBL/GenBank/DDBJ whole genome shotgun (WGS) entry which is preliminary data.</text>
</comment>
<feature type="region of interest" description="Disordered" evidence="1">
    <location>
        <begin position="253"/>
        <end position="352"/>
    </location>
</feature>
<evidence type="ECO:0000313" key="2">
    <source>
        <dbReference type="EMBL" id="KAL1608275.1"/>
    </source>
</evidence>
<proteinExistence type="predicted"/>
<reference evidence="2 3" key="1">
    <citation type="submission" date="2024-02" db="EMBL/GenBank/DDBJ databases">
        <title>De novo assembly and annotation of 12 fungi associated with fruit tree decline syndrome in Ontario, Canada.</title>
        <authorList>
            <person name="Sulman M."/>
            <person name="Ellouze W."/>
            <person name="Ilyukhin E."/>
        </authorList>
    </citation>
    <scope>NUCLEOTIDE SEQUENCE [LARGE SCALE GENOMIC DNA]</scope>
    <source>
        <strain evidence="2 3">M42-189</strain>
    </source>
</reference>
<dbReference type="Proteomes" id="UP001521785">
    <property type="component" value="Unassembled WGS sequence"/>
</dbReference>
<keyword evidence="3" id="KW-1185">Reference proteome</keyword>
<organism evidence="2 3">
    <name type="scientific">Paraconiothyrium brasiliense</name>
    <dbReference type="NCBI Taxonomy" id="300254"/>
    <lineage>
        <taxon>Eukaryota</taxon>
        <taxon>Fungi</taxon>
        <taxon>Dikarya</taxon>
        <taxon>Ascomycota</taxon>
        <taxon>Pezizomycotina</taxon>
        <taxon>Dothideomycetes</taxon>
        <taxon>Pleosporomycetidae</taxon>
        <taxon>Pleosporales</taxon>
        <taxon>Massarineae</taxon>
        <taxon>Didymosphaeriaceae</taxon>
        <taxon>Paraconiothyrium</taxon>
    </lineage>
</organism>